<accession>A0A5D3BVP8</accession>
<sequence length="179" mass="19979">MQFNMDVLGRVDDEEVFKNIDCVDRGTSCIDVGISELTLKFSGFTAGLIGDSSPLLRGDSLGVDSIKGHNQVSGKGFLTTGPRIEAGNVVTHMGIIRNVTVNCSLCAIICNELFTDRHRCPDVLCIVVMLVDYVVNWYSMSMDYKVLRLCKGTTRGRPARGRKDARRPYGRVWFSLYFR</sequence>
<protein>
    <submittedName>
        <fullName evidence="1">Ty3-gypsy retrotransposon protein</fullName>
    </submittedName>
</protein>
<name>A0A5D3BVP8_CUCMM</name>
<dbReference type="EMBL" id="SSTD01015655">
    <property type="protein sequence ID" value="TYK02316.1"/>
    <property type="molecule type" value="Genomic_DNA"/>
</dbReference>
<gene>
    <name evidence="1" type="ORF">E5676_scaffold155G00010</name>
</gene>
<evidence type="ECO:0000313" key="2">
    <source>
        <dbReference type="Proteomes" id="UP000321947"/>
    </source>
</evidence>
<reference evidence="1 2" key="1">
    <citation type="submission" date="2019-08" db="EMBL/GenBank/DDBJ databases">
        <title>Draft genome sequences of two oriental melons (Cucumis melo L. var makuwa).</title>
        <authorList>
            <person name="Kwon S.-Y."/>
        </authorList>
    </citation>
    <scope>NUCLEOTIDE SEQUENCE [LARGE SCALE GENOMIC DNA]</scope>
    <source>
        <strain evidence="2">cv. Chang Bougi</strain>
        <tissue evidence="1">Leaf</tissue>
    </source>
</reference>
<comment type="caution">
    <text evidence="1">The sequence shown here is derived from an EMBL/GenBank/DDBJ whole genome shotgun (WGS) entry which is preliminary data.</text>
</comment>
<dbReference type="Proteomes" id="UP000321947">
    <property type="component" value="Unassembled WGS sequence"/>
</dbReference>
<dbReference type="AlphaFoldDB" id="A0A5D3BVP8"/>
<evidence type="ECO:0000313" key="1">
    <source>
        <dbReference type="EMBL" id="TYK02316.1"/>
    </source>
</evidence>
<organism evidence="1 2">
    <name type="scientific">Cucumis melo var. makuwa</name>
    <name type="common">Oriental melon</name>
    <dbReference type="NCBI Taxonomy" id="1194695"/>
    <lineage>
        <taxon>Eukaryota</taxon>
        <taxon>Viridiplantae</taxon>
        <taxon>Streptophyta</taxon>
        <taxon>Embryophyta</taxon>
        <taxon>Tracheophyta</taxon>
        <taxon>Spermatophyta</taxon>
        <taxon>Magnoliopsida</taxon>
        <taxon>eudicotyledons</taxon>
        <taxon>Gunneridae</taxon>
        <taxon>Pentapetalae</taxon>
        <taxon>rosids</taxon>
        <taxon>fabids</taxon>
        <taxon>Cucurbitales</taxon>
        <taxon>Cucurbitaceae</taxon>
        <taxon>Benincaseae</taxon>
        <taxon>Cucumis</taxon>
    </lineage>
</organism>
<proteinExistence type="predicted"/>